<name>A0A916EHT6_9GLOM</name>
<protein>
    <submittedName>
        <fullName evidence="1">Uncharacterized protein</fullName>
    </submittedName>
</protein>
<evidence type="ECO:0000313" key="2">
    <source>
        <dbReference type="Proteomes" id="UP000684084"/>
    </source>
</evidence>
<dbReference type="EMBL" id="CAGKOT010000061">
    <property type="protein sequence ID" value="CAB5388508.1"/>
    <property type="molecule type" value="Genomic_DNA"/>
</dbReference>
<evidence type="ECO:0000313" key="1">
    <source>
        <dbReference type="EMBL" id="CAB5388508.1"/>
    </source>
</evidence>
<sequence>MLISVQFYYCKFRKPKPFHFEGNPEWNFEIFRLSGYLLDGISKILYVSALTFHFGRYRFDLGLCLESASWILVMESVSSSIIRQPVPLDLNVESR</sequence>
<dbReference type="OrthoDB" id="10588633at2759"/>
<dbReference type="Proteomes" id="UP000684084">
    <property type="component" value="Unassembled WGS sequence"/>
</dbReference>
<dbReference type="AlphaFoldDB" id="A0A916EHT6"/>
<accession>A0A916EHT6</accession>
<gene>
    <name evidence="1" type="ORF">CHRIB12_LOCUS20640</name>
</gene>
<reference evidence="1" key="1">
    <citation type="submission" date="2020-05" db="EMBL/GenBank/DDBJ databases">
        <authorList>
            <person name="Rincon C."/>
            <person name="Sanders R I."/>
            <person name="Robbins C."/>
            <person name="Chaturvedi A."/>
        </authorList>
    </citation>
    <scope>NUCLEOTIDE SEQUENCE</scope>
    <source>
        <strain evidence="1">CHB12</strain>
    </source>
</reference>
<organism evidence="1 2">
    <name type="scientific">Rhizophagus irregularis</name>
    <dbReference type="NCBI Taxonomy" id="588596"/>
    <lineage>
        <taxon>Eukaryota</taxon>
        <taxon>Fungi</taxon>
        <taxon>Fungi incertae sedis</taxon>
        <taxon>Mucoromycota</taxon>
        <taxon>Glomeromycotina</taxon>
        <taxon>Glomeromycetes</taxon>
        <taxon>Glomerales</taxon>
        <taxon>Glomeraceae</taxon>
        <taxon>Rhizophagus</taxon>
    </lineage>
</organism>
<comment type="caution">
    <text evidence="1">The sequence shown here is derived from an EMBL/GenBank/DDBJ whole genome shotgun (WGS) entry which is preliminary data.</text>
</comment>
<proteinExistence type="predicted"/>